<dbReference type="AlphaFoldDB" id="A0A7K1FTA9"/>
<organism evidence="1 2">
    <name type="scientific">Nakamurella alba</name>
    <dbReference type="NCBI Taxonomy" id="2665158"/>
    <lineage>
        <taxon>Bacteria</taxon>
        <taxon>Bacillati</taxon>
        <taxon>Actinomycetota</taxon>
        <taxon>Actinomycetes</taxon>
        <taxon>Nakamurellales</taxon>
        <taxon>Nakamurellaceae</taxon>
        <taxon>Nakamurella</taxon>
    </lineage>
</organism>
<dbReference type="EMBL" id="WLYK01000019">
    <property type="protein sequence ID" value="MTD17392.1"/>
    <property type="molecule type" value="Genomic_DNA"/>
</dbReference>
<dbReference type="InterPro" id="IPR006311">
    <property type="entry name" value="TAT_signal"/>
</dbReference>
<reference evidence="1 2" key="1">
    <citation type="submission" date="2019-11" db="EMBL/GenBank/DDBJ databases">
        <authorList>
            <person name="Jiang L.-Q."/>
        </authorList>
    </citation>
    <scope>NUCLEOTIDE SEQUENCE [LARGE SCALE GENOMIC DNA]</scope>
    <source>
        <strain evidence="1 2">YIM 132087</strain>
    </source>
</reference>
<accession>A0A7K1FTA9</accession>
<evidence type="ECO:0000313" key="1">
    <source>
        <dbReference type="EMBL" id="MTD17392.1"/>
    </source>
</evidence>
<dbReference type="InterPro" id="IPR013207">
    <property type="entry name" value="LGFP"/>
</dbReference>
<comment type="caution">
    <text evidence="1">The sequence shown here is derived from an EMBL/GenBank/DDBJ whole genome shotgun (WGS) entry which is preliminary data.</text>
</comment>
<dbReference type="PROSITE" id="PS51318">
    <property type="entry name" value="TAT"/>
    <property type="match status" value="1"/>
</dbReference>
<keyword evidence="2" id="KW-1185">Reference proteome</keyword>
<evidence type="ECO:0008006" key="3">
    <source>
        <dbReference type="Google" id="ProtNLM"/>
    </source>
</evidence>
<gene>
    <name evidence="1" type="ORF">GIS00_26015</name>
</gene>
<dbReference type="Pfam" id="PF08310">
    <property type="entry name" value="LGFP"/>
    <property type="match status" value="3"/>
</dbReference>
<dbReference type="RefSeq" id="WP_154771390.1">
    <property type="nucleotide sequence ID" value="NZ_WLYK01000019.1"/>
</dbReference>
<name>A0A7K1FTA9_9ACTN</name>
<evidence type="ECO:0000313" key="2">
    <source>
        <dbReference type="Proteomes" id="UP000460221"/>
    </source>
</evidence>
<dbReference type="Proteomes" id="UP000460221">
    <property type="component" value="Unassembled WGS sequence"/>
</dbReference>
<protein>
    <recommendedName>
        <fullName evidence="3">Twin-arginine translocation signal domain-containing protein</fullName>
    </recommendedName>
</protein>
<proteinExistence type="predicted"/>
<sequence>MSFTETVVNKLATGWRSRRADRRSFLAGAAVVGSAVATSPWRWATTPISAYDAVCGEGALCEQGWSVFCCSINAGANQCPPGSFVAGWWKADNSGFCCGSARYYIDCNAMCGSDWQCRCGSGSCDQRRVACNQFRYGQCHQEIACYGPVVCRVVTCTPPWQFDASCTATSLTDNRTVTHSAPCLPGNCPSELTKFYYDRGGPGGRYGPVTAPERNSAAGGRVMTTRGALIYQLRTGGVQVATGAVLAKYRALEGSRGPLGEISAPMSTATDGGTTATVATFQHGMIVAAPGWTRAIRGTVYDHWRRMGGFRLLGFPMEDQAVAGTGIRQLFQRGVIYDFPGYPPFLVNNHYLSLYREMGYAGGLLGAPRSDEVRPTDGRQYYTTFEKGRMYWTPERGAVALLQPLFDAWKATGAERGPLGYPTGVQKRYPNGSHAMAFQKGNLYYTKAHGAHMIFEPFLAKWRNTGSTVHSRLGLPITDRVDRSGSSRVTTEHGAMVSSAAYGVHLVYGPIYKVWQAAGAEGGRFGLPRTDVFAVGDRTRCDFQGGILVYDPATGKVSEL</sequence>